<dbReference type="HOGENOM" id="CLU_3015787_0_0_1"/>
<dbReference type="InParanoid" id="A0A0D0A988"/>
<name>A0A0D0A988_9AGAM</name>
<organism evidence="1 2">
    <name type="scientific">Suillus luteus UH-Slu-Lm8-n1</name>
    <dbReference type="NCBI Taxonomy" id="930992"/>
    <lineage>
        <taxon>Eukaryota</taxon>
        <taxon>Fungi</taxon>
        <taxon>Dikarya</taxon>
        <taxon>Basidiomycota</taxon>
        <taxon>Agaricomycotina</taxon>
        <taxon>Agaricomycetes</taxon>
        <taxon>Agaricomycetidae</taxon>
        <taxon>Boletales</taxon>
        <taxon>Suillineae</taxon>
        <taxon>Suillaceae</taxon>
        <taxon>Suillus</taxon>
    </lineage>
</organism>
<keyword evidence="2" id="KW-1185">Reference proteome</keyword>
<reference evidence="1 2" key="1">
    <citation type="submission" date="2014-04" db="EMBL/GenBank/DDBJ databases">
        <authorList>
            <consortium name="DOE Joint Genome Institute"/>
            <person name="Kuo A."/>
            <person name="Ruytinx J."/>
            <person name="Rineau F."/>
            <person name="Colpaert J."/>
            <person name="Kohler A."/>
            <person name="Nagy L.G."/>
            <person name="Floudas D."/>
            <person name="Copeland A."/>
            <person name="Barry K.W."/>
            <person name="Cichocki N."/>
            <person name="Veneault-Fourrey C."/>
            <person name="LaButti K."/>
            <person name="Lindquist E.A."/>
            <person name="Lipzen A."/>
            <person name="Lundell T."/>
            <person name="Morin E."/>
            <person name="Murat C."/>
            <person name="Sun H."/>
            <person name="Tunlid A."/>
            <person name="Henrissat B."/>
            <person name="Grigoriev I.V."/>
            <person name="Hibbett D.S."/>
            <person name="Martin F."/>
            <person name="Nordberg H.P."/>
            <person name="Cantor M.N."/>
            <person name="Hua S.X."/>
        </authorList>
    </citation>
    <scope>NUCLEOTIDE SEQUENCE [LARGE SCALE GENOMIC DNA]</scope>
    <source>
        <strain evidence="1 2">UH-Slu-Lm8-n1</strain>
    </source>
</reference>
<sequence length="56" mass="6460">MAHSNSSVEIEMWVESREIGKHCRNLISRIKITTARYISPCDLYNSIQSNLSYGRT</sequence>
<accession>A0A0D0A988</accession>
<evidence type="ECO:0000313" key="1">
    <source>
        <dbReference type="EMBL" id="KIK34724.1"/>
    </source>
</evidence>
<reference evidence="2" key="2">
    <citation type="submission" date="2015-01" db="EMBL/GenBank/DDBJ databases">
        <title>Evolutionary Origins and Diversification of the Mycorrhizal Mutualists.</title>
        <authorList>
            <consortium name="DOE Joint Genome Institute"/>
            <consortium name="Mycorrhizal Genomics Consortium"/>
            <person name="Kohler A."/>
            <person name="Kuo A."/>
            <person name="Nagy L.G."/>
            <person name="Floudas D."/>
            <person name="Copeland A."/>
            <person name="Barry K.W."/>
            <person name="Cichocki N."/>
            <person name="Veneault-Fourrey C."/>
            <person name="LaButti K."/>
            <person name="Lindquist E.A."/>
            <person name="Lipzen A."/>
            <person name="Lundell T."/>
            <person name="Morin E."/>
            <person name="Murat C."/>
            <person name="Riley R."/>
            <person name="Ohm R."/>
            <person name="Sun H."/>
            <person name="Tunlid A."/>
            <person name="Henrissat B."/>
            <person name="Grigoriev I.V."/>
            <person name="Hibbett D.S."/>
            <person name="Martin F."/>
        </authorList>
    </citation>
    <scope>NUCLEOTIDE SEQUENCE [LARGE SCALE GENOMIC DNA]</scope>
    <source>
        <strain evidence="2">UH-Slu-Lm8-n1</strain>
    </source>
</reference>
<dbReference type="AlphaFoldDB" id="A0A0D0A988"/>
<evidence type="ECO:0000313" key="2">
    <source>
        <dbReference type="Proteomes" id="UP000054485"/>
    </source>
</evidence>
<protein>
    <submittedName>
        <fullName evidence="1">Unplaced genomic scaffold CY34scaffold_581, whole genome shotgun sequence</fullName>
    </submittedName>
</protein>
<gene>
    <name evidence="1" type="ORF">CY34DRAFT_812728</name>
</gene>
<dbReference type="EMBL" id="KN835712">
    <property type="protein sequence ID" value="KIK34724.1"/>
    <property type="molecule type" value="Genomic_DNA"/>
</dbReference>
<proteinExistence type="predicted"/>
<dbReference type="Proteomes" id="UP000054485">
    <property type="component" value="Unassembled WGS sequence"/>
</dbReference>